<gene>
    <name evidence="5" type="ORF">H7348_11105</name>
    <name evidence="6" type="ORF">IAU68_09365</name>
</gene>
<dbReference type="Proteomes" id="UP000642876">
    <property type="component" value="Unassembled WGS sequence"/>
</dbReference>
<name>A0A7H0JXV6_9CORY</name>
<evidence type="ECO:0000256" key="2">
    <source>
        <dbReference type="ARBA" id="ARBA00023125"/>
    </source>
</evidence>
<evidence type="ECO:0000256" key="3">
    <source>
        <dbReference type="ARBA" id="ARBA00023163"/>
    </source>
</evidence>
<dbReference type="Pfam" id="PF07729">
    <property type="entry name" value="FCD"/>
    <property type="match status" value="1"/>
</dbReference>
<keyword evidence="1" id="KW-0805">Transcription regulation</keyword>
<dbReference type="GO" id="GO:0003700">
    <property type="term" value="F:DNA-binding transcription factor activity"/>
    <property type="evidence" value="ECO:0007669"/>
    <property type="project" value="InterPro"/>
</dbReference>
<evidence type="ECO:0000313" key="7">
    <source>
        <dbReference type="Proteomes" id="UP000516235"/>
    </source>
</evidence>
<dbReference type="InterPro" id="IPR036388">
    <property type="entry name" value="WH-like_DNA-bd_sf"/>
</dbReference>
<sequence length="263" mass="29136">MPVLARGCFKIHTNYSIHSLNQGGKPVPASAKRSPEPLLASVLDTIGEEIVSGVQAEGDTFTLHDLSKRFDISRTVAREAMRALEQLGLVSSSRRVGLKVLPQSEWNVFDNAVISWRLRSEEQRAAQIESLRELRDAIEPSAARLAAMHASPAEARELTALAQRLVELTDQASGNSEEFLEADARFHSLLLLASRNEMFIQLTHPIIGVLIGRSEYGIMPDDPEREIMQIHVELAEAVANGEPDHAEDASRRLLRGVNEFMEI</sequence>
<feature type="domain" description="HTH gntR-type" evidence="4">
    <location>
        <begin position="36"/>
        <end position="103"/>
    </location>
</feature>
<dbReference type="SUPFAM" id="SSF46785">
    <property type="entry name" value="Winged helix' DNA-binding domain"/>
    <property type="match status" value="1"/>
</dbReference>
<keyword evidence="3" id="KW-0804">Transcription</keyword>
<proteinExistence type="predicted"/>
<dbReference type="InterPro" id="IPR000524">
    <property type="entry name" value="Tscrpt_reg_HTH_GntR"/>
</dbReference>
<dbReference type="PANTHER" id="PTHR43537:SF44">
    <property type="entry name" value="GNTR FAMILY REGULATORY PROTEIN"/>
    <property type="match status" value="1"/>
</dbReference>
<dbReference type="SMART" id="SM00895">
    <property type="entry name" value="FCD"/>
    <property type="match status" value="1"/>
</dbReference>
<dbReference type="Gene3D" id="1.10.10.10">
    <property type="entry name" value="Winged helix-like DNA-binding domain superfamily/Winged helix DNA-binding domain"/>
    <property type="match status" value="1"/>
</dbReference>
<dbReference type="InterPro" id="IPR008920">
    <property type="entry name" value="TF_FadR/GntR_C"/>
</dbReference>
<protein>
    <submittedName>
        <fullName evidence="6">FadR family transcriptional regulator</fullName>
    </submittedName>
</protein>
<dbReference type="PANTHER" id="PTHR43537">
    <property type="entry name" value="TRANSCRIPTIONAL REGULATOR, GNTR FAMILY"/>
    <property type="match status" value="1"/>
</dbReference>
<accession>A0A7H0JXV6</accession>
<dbReference type="InterPro" id="IPR011711">
    <property type="entry name" value="GntR_C"/>
</dbReference>
<dbReference type="EMBL" id="CP061032">
    <property type="protein sequence ID" value="QNP89872.1"/>
    <property type="molecule type" value="Genomic_DNA"/>
</dbReference>
<keyword evidence="8" id="KW-1185">Reference proteome</keyword>
<dbReference type="SUPFAM" id="SSF48008">
    <property type="entry name" value="GntR ligand-binding domain-like"/>
    <property type="match status" value="1"/>
</dbReference>
<dbReference type="Proteomes" id="UP000516235">
    <property type="component" value="Chromosome"/>
</dbReference>
<organism evidence="6 7">
    <name type="scientific">Corynebacterium lujinxingii</name>
    <dbReference type="NCBI Taxonomy" id="2763010"/>
    <lineage>
        <taxon>Bacteria</taxon>
        <taxon>Bacillati</taxon>
        <taxon>Actinomycetota</taxon>
        <taxon>Actinomycetes</taxon>
        <taxon>Mycobacteriales</taxon>
        <taxon>Corynebacteriaceae</taxon>
        <taxon>Corynebacterium</taxon>
    </lineage>
</organism>
<dbReference type="EMBL" id="JACMYE010000011">
    <property type="protein sequence ID" value="MBC3179841.1"/>
    <property type="molecule type" value="Genomic_DNA"/>
</dbReference>
<dbReference type="AlphaFoldDB" id="A0A7H0JXV6"/>
<dbReference type="KEGG" id="cluj:IAU68_09365"/>
<evidence type="ECO:0000256" key="1">
    <source>
        <dbReference type="ARBA" id="ARBA00023015"/>
    </source>
</evidence>
<keyword evidence="2" id="KW-0238">DNA-binding</keyword>
<dbReference type="Pfam" id="PF00392">
    <property type="entry name" value="GntR"/>
    <property type="match status" value="1"/>
</dbReference>
<dbReference type="InterPro" id="IPR036390">
    <property type="entry name" value="WH_DNA-bd_sf"/>
</dbReference>
<reference evidence="7 8" key="1">
    <citation type="submission" date="2020-08" db="EMBL/GenBank/DDBJ databases">
        <title>novel species in genus Corynebacterium.</title>
        <authorList>
            <person name="Zhang G."/>
        </authorList>
    </citation>
    <scope>NUCLEOTIDE SEQUENCE [LARGE SCALE GENOMIC DNA]</scope>
    <source>
        <strain evidence="6">Zg-917</strain>
        <strain evidence="7 8">zg-917</strain>
    </source>
</reference>
<dbReference type="PROSITE" id="PS50949">
    <property type="entry name" value="HTH_GNTR"/>
    <property type="match status" value="1"/>
</dbReference>
<evidence type="ECO:0000313" key="8">
    <source>
        <dbReference type="Proteomes" id="UP000642876"/>
    </source>
</evidence>
<evidence type="ECO:0000313" key="5">
    <source>
        <dbReference type="EMBL" id="MBC3179841.1"/>
    </source>
</evidence>
<evidence type="ECO:0000313" key="6">
    <source>
        <dbReference type="EMBL" id="QNP89872.1"/>
    </source>
</evidence>
<dbReference type="SMART" id="SM00345">
    <property type="entry name" value="HTH_GNTR"/>
    <property type="match status" value="1"/>
</dbReference>
<dbReference type="Gene3D" id="1.20.120.530">
    <property type="entry name" value="GntR ligand-binding domain-like"/>
    <property type="match status" value="1"/>
</dbReference>
<dbReference type="GO" id="GO:0003677">
    <property type="term" value="F:DNA binding"/>
    <property type="evidence" value="ECO:0007669"/>
    <property type="project" value="UniProtKB-KW"/>
</dbReference>
<evidence type="ECO:0000259" key="4">
    <source>
        <dbReference type="PROSITE" id="PS50949"/>
    </source>
</evidence>